<feature type="compositionally biased region" description="Acidic residues" evidence="1">
    <location>
        <begin position="389"/>
        <end position="437"/>
    </location>
</feature>
<evidence type="ECO:0000313" key="3">
    <source>
        <dbReference type="Proteomes" id="UP001497623"/>
    </source>
</evidence>
<name>A0AAV2QP72_MEGNR</name>
<evidence type="ECO:0000256" key="1">
    <source>
        <dbReference type="SAM" id="MobiDB-lite"/>
    </source>
</evidence>
<evidence type="ECO:0000313" key="2">
    <source>
        <dbReference type="EMBL" id="CAL4095904.1"/>
    </source>
</evidence>
<protein>
    <submittedName>
        <fullName evidence="2">Uncharacterized protein</fullName>
    </submittedName>
</protein>
<feature type="region of interest" description="Disordered" evidence="1">
    <location>
        <begin position="389"/>
        <end position="442"/>
    </location>
</feature>
<comment type="caution">
    <text evidence="2">The sequence shown here is derived from an EMBL/GenBank/DDBJ whole genome shotgun (WGS) entry which is preliminary data.</text>
</comment>
<dbReference type="AlphaFoldDB" id="A0AAV2QP72"/>
<dbReference type="EMBL" id="CAXKWB010009732">
    <property type="protein sequence ID" value="CAL4095904.1"/>
    <property type="molecule type" value="Genomic_DNA"/>
</dbReference>
<proteinExistence type="predicted"/>
<dbReference type="Proteomes" id="UP001497623">
    <property type="component" value="Unassembled WGS sequence"/>
</dbReference>
<accession>A0AAV2QP72</accession>
<reference evidence="2 3" key="1">
    <citation type="submission" date="2024-05" db="EMBL/GenBank/DDBJ databases">
        <authorList>
            <person name="Wallberg A."/>
        </authorList>
    </citation>
    <scope>NUCLEOTIDE SEQUENCE [LARGE SCALE GENOMIC DNA]</scope>
</reference>
<keyword evidence="3" id="KW-1185">Reference proteome</keyword>
<gene>
    <name evidence="2" type="ORF">MNOR_LOCUS15515</name>
</gene>
<sequence length="794" mass="90574">MSLSNATLGQEAFYVFQPKNFTSRKCWVTTGCRMTFTSVSPRHSFGYDEVDPKTKLVVSEIFKMRNTCIIASTRPRSLANLACLVPVYKKAVKMQLLGIHPKHFKKYVEKNIGILMENKKESERERVCEELVDQLNLMITTLGTFLNSPMILNNLIQLYVENPEKMKNFSTTPTEVYEELRDFKIGKVVKRLEDKVDDPRRKIKKFMKIYDLVAANNFMNNNYELLSVEEVKELEEKCENDGIPHALVLSTFFATHIYKNKRKLETQYKYFHLTEQEFGCGKYLGMYIEKFIMNDSSQEEAKDLEVNKILEGNLFWKFLNSTIDEAELIKDKDQISRFNNVLFFLIGDLARRLPQSEKIFEKLSDKLIDIGWHLTDGIEWSNISYGEDDITESTEGDDIEADTNEDTESDTDEDIESDTDEDTGGDIESNTEIDNEVESDKSSKFGKEDVILRCLTESNMNDHILKSVKSKLSLNKSWHITKGESLLALNKVLMLIEPDEISISLDSDPSMFKDPLHATISKLTKSKKIENINFYFNSEYNGLSHGVTDHWIKEKIKITELIGGFGAIPNFNFLPTSLKSLHVRVVADYESLASLDKRLIKLHKLKELGIRLEIDREIDVDKLPKLSYPGDFLCLTLVCDDKNPDDNFGDEFASLLAQVARKLTPYTTNVQLRGVWLQNTSLTSEGISEVLTAMHKDGIIIKGLVKVWTSVSISPKDQENLDRQAKRYGLGGFQFYDICSSEGMMPKLVEKAKSDINTINADEAATITSMEQAASDISNAATIIKKVQKLMMQQ</sequence>
<organism evidence="2 3">
    <name type="scientific">Meganyctiphanes norvegica</name>
    <name type="common">Northern krill</name>
    <name type="synonym">Thysanopoda norvegica</name>
    <dbReference type="NCBI Taxonomy" id="48144"/>
    <lineage>
        <taxon>Eukaryota</taxon>
        <taxon>Metazoa</taxon>
        <taxon>Ecdysozoa</taxon>
        <taxon>Arthropoda</taxon>
        <taxon>Crustacea</taxon>
        <taxon>Multicrustacea</taxon>
        <taxon>Malacostraca</taxon>
        <taxon>Eumalacostraca</taxon>
        <taxon>Eucarida</taxon>
        <taxon>Euphausiacea</taxon>
        <taxon>Euphausiidae</taxon>
        <taxon>Meganyctiphanes</taxon>
    </lineage>
</organism>